<dbReference type="AlphaFoldDB" id="A0AAD9IVU2"/>
<organism evidence="4 5">
    <name type="scientific">Paralvinella palmiformis</name>
    <dbReference type="NCBI Taxonomy" id="53620"/>
    <lineage>
        <taxon>Eukaryota</taxon>
        <taxon>Metazoa</taxon>
        <taxon>Spiralia</taxon>
        <taxon>Lophotrochozoa</taxon>
        <taxon>Annelida</taxon>
        <taxon>Polychaeta</taxon>
        <taxon>Sedentaria</taxon>
        <taxon>Canalipalpata</taxon>
        <taxon>Terebellida</taxon>
        <taxon>Terebelliformia</taxon>
        <taxon>Alvinellidae</taxon>
        <taxon>Paralvinella</taxon>
    </lineage>
</organism>
<gene>
    <name evidence="4" type="ORF">LSH36_1018g00000</name>
</gene>
<reference evidence="4" key="1">
    <citation type="journal article" date="2023" name="Mol. Biol. Evol.">
        <title>Third-Generation Sequencing Reveals the Adaptive Role of the Epigenome in Three Deep-Sea Polychaetes.</title>
        <authorList>
            <person name="Perez M."/>
            <person name="Aroh O."/>
            <person name="Sun Y."/>
            <person name="Lan Y."/>
            <person name="Juniper S.K."/>
            <person name="Young C.R."/>
            <person name="Angers B."/>
            <person name="Qian P.Y."/>
        </authorList>
    </citation>
    <scope>NUCLEOTIDE SEQUENCE</scope>
    <source>
        <strain evidence="4">P08H-3</strain>
    </source>
</reference>
<evidence type="ECO:0000313" key="4">
    <source>
        <dbReference type="EMBL" id="KAK2141916.1"/>
    </source>
</evidence>
<dbReference type="Pfam" id="PF13359">
    <property type="entry name" value="DDE_Tnp_4"/>
    <property type="match status" value="1"/>
</dbReference>
<comment type="caution">
    <text evidence="4">The sequence shown here is derived from an EMBL/GenBank/DDBJ whole genome shotgun (WGS) entry which is preliminary data.</text>
</comment>
<evidence type="ECO:0000313" key="5">
    <source>
        <dbReference type="Proteomes" id="UP001208570"/>
    </source>
</evidence>
<feature type="domain" description="DDE Tnp4" evidence="3">
    <location>
        <begin position="73"/>
        <end position="118"/>
    </location>
</feature>
<dbReference type="InterPro" id="IPR027806">
    <property type="entry name" value="HARBI1_dom"/>
</dbReference>
<keyword evidence="5" id="KW-1185">Reference proteome</keyword>
<dbReference type="PANTHER" id="PTHR23080">
    <property type="entry name" value="THAP DOMAIN PROTEIN"/>
    <property type="match status" value="1"/>
</dbReference>
<dbReference type="EMBL" id="JAODUP010001018">
    <property type="protein sequence ID" value="KAK2141916.1"/>
    <property type="molecule type" value="Genomic_DNA"/>
</dbReference>
<evidence type="ECO:0000259" key="3">
    <source>
        <dbReference type="Pfam" id="PF13359"/>
    </source>
</evidence>
<name>A0AAD9IVU2_9ANNE</name>
<evidence type="ECO:0000256" key="2">
    <source>
        <dbReference type="ARBA" id="ARBA00022723"/>
    </source>
</evidence>
<protein>
    <recommendedName>
        <fullName evidence="3">DDE Tnp4 domain-containing protein</fullName>
    </recommendedName>
</protein>
<sequence length="131" mass="15580">MMSMVRLRRGIDIDHPADRFASLLWNTSRIFNSKITFLGKELPPYLLKWPSKELVWIMLPHSLKHFPNTRVIIDFTELFIQRPSMPPSQRKIWSSYNHLNTFKALLGCTPQDTFPFYQISRQDICQTERLQ</sequence>
<dbReference type="Proteomes" id="UP001208570">
    <property type="component" value="Unassembled WGS sequence"/>
</dbReference>
<accession>A0AAD9IVU2</accession>
<keyword evidence="2" id="KW-0479">Metal-binding</keyword>
<comment type="cofactor">
    <cofactor evidence="1">
        <name>a divalent metal cation</name>
        <dbReference type="ChEBI" id="CHEBI:60240"/>
    </cofactor>
</comment>
<evidence type="ECO:0000256" key="1">
    <source>
        <dbReference type="ARBA" id="ARBA00001968"/>
    </source>
</evidence>
<dbReference type="GO" id="GO:0046872">
    <property type="term" value="F:metal ion binding"/>
    <property type="evidence" value="ECO:0007669"/>
    <property type="project" value="UniProtKB-KW"/>
</dbReference>
<proteinExistence type="predicted"/>